<evidence type="ECO:0000313" key="1">
    <source>
        <dbReference type="EMBL" id="KKN79030.1"/>
    </source>
</evidence>
<comment type="caution">
    <text evidence="1">The sequence shown here is derived from an EMBL/GenBank/DDBJ whole genome shotgun (WGS) entry which is preliminary data.</text>
</comment>
<name>A0A0F9TCQ4_9ZZZZ</name>
<dbReference type="Gene3D" id="3.40.50.300">
    <property type="entry name" value="P-loop containing nucleotide triphosphate hydrolases"/>
    <property type="match status" value="1"/>
</dbReference>
<proteinExistence type="predicted"/>
<gene>
    <name evidence="1" type="ORF">LCGC14_0345060</name>
</gene>
<dbReference type="Gene3D" id="3.30.420.240">
    <property type="match status" value="1"/>
</dbReference>
<dbReference type="InterPro" id="IPR027417">
    <property type="entry name" value="P-loop_NTPase"/>
</dbReference>
<sequence>MYCEKCARVGQDHDEIVELCTSSPLWTGILMCGLTWLNNPFHKAMDEWFMTRYLAGKRRFIIITPRGHLKTSYFGTSLLTWRAMTDPEARILYMMASSKNAEKTLEAVTNTFAISENLEHFFPDRVLNFGDPKCRSRANYLRLPRVGNYREGTIEAHGTDSRIIGGHFTDHVLDDLIDETMIDSEVQQSKAVNFIKRSNPLFVRPARDLRVGVGTRWPGEFYNWELDPDGIICQTHEVLLLGCYVDHRYRDFLASIGKVTILEDGEPIWPYDEERDCGFTNDTLDNIRKESEYDFVHQYLNLEVSDDMRRFRKEDIKNFSWTTTRFGKPAVLIKTATDTIVRPVEALYRSMTIDPATGEGKNTDESAITVCGHDRQTGLIFVLDAWAARALPFDLINKIMDMAQEWDPHVVSPEDVSFQKTLKWSLKKTMIERGIHFPIRPVKPGTKSKGSRIVDALQPFIRNQQVYFTKGQRKLTQELINLQVVGGKVIGKSPNLADSLAYHVEYWRGKSPDIEKSDDLDYFDSFVGEVGRAYGLECVT</sequence>
<dbReference type="EMBL" id="LAZR01000254">
    <property type="protein sequence ID" value="KKN79030.1"/>
    <property type="molecule type" value="Genomic_DNA"/>
</dbReference>
<accession>A0A0F9TCQ4</accession>
<dbReference type="AlphaFoldDB" id="A0A0F9TCQ4"/>
<organism evidence="1">
    <name type="scientific">marine sediment metagenome</name>
    <dbReference type="NCBI Taxonomy" id="412755"/>
    <lineage>
        <taxon>unclassified sequences</taxon>
        <taxon>metagenomes</taxon>
        <taxon>ecological metagenomes</taxon>
    </lineage>
</organism>
<evidence type="ECO:0008006" key="2">
    <source>
        <dbReference type="Google" id="ProtNLM"/>
    </source>
</evidence>
<protein>
    <recommendedName>
        <fullName evidence="2">Terminase large subunit gp17-like C-terminal domain-containing protein</fullName>
    </recommendedName>
</protein>
<reference evidence="1" key="1">
    <citation type="journal article" date="2015" name="Nature">
        <title>Complex archaea that bridge the gap between prokaryotes and eukaryotes.</title>
        <authorList>
            <person name="Spang A."/>
            <person name="Saw J.H."/>
            <person name="Jorgensen S.L."/>
            <person name="Zaremba-Niedzwiedzka K."/>
            <person name="Martijn J."/>
            <person name="Lind A.E."/>
            <person name="van Eijk R."/>
            <person name="Schleper C."/>
            <person name="Guy L."/>
            <person name="Ettema T.J."/>
        </authorList>
    </citation>
    <scope>NUCLEOTIDE SEQUENCE</scope>
</reference>